<evidence type="ECO:0000256" key="4">
    <source>
        <dbReference type="ARBA" id="ARBA00025806"/>
    </source>
</evidence>
<accession>A0A7M7JQV3</accession>
<dbReference type="GO" id="GO:0005634">
    <property type="term" value="C:nucleus"/>
    <property type="evidence" value="ECO:0007669"/>
    <property type="project" value="UniProtKB-SubCell"/>
</dbReference>
<dbReference type="RefSeq" id="XP_022654853.1">
    <property type="nucleotide sequence ID" value="XM_022799118.1"/>
</dbReference>
<organism evidence="6 7">
    <name type="scientific">Varroa destructor</name>
    <name type="common">Honeybee mite</name>
    <dbReference type="NCBI Taxonomy" id="109461"/>
    <lineage>
        <taxon>Eukaryota</taxon>
        <taxon>Metazoa</taxon>
        <taxon>Ecdysozoa</taxon>
        <taxon>Arthropoda</taxon>
        <taxon>Chelicerata</taxon>
        <taxon>Arachnida</taxon>
        <taxon>Acari</taxon>
        <taxon>Parasitiformes</taxon>
        <taxon>Mesostigmata</taxon>
        <taxon>Gamasina</taxon>
        <taxon>Dermanyssoidea</taxon>
        <taxon>Varroidae</taxon>
        <taxon>Varroa</taxon>
    </lineage>
</organism>
<dbReference type="GO" id="GO:0033260">
    <property type="term" value="P:nuclear DNA replication"/>
    <property type="evidence" value="ECO:0007669"/>
    <property type="project" value="TreeGrafter"/>
</dbReference>
<evidence type="ECO:0000256" key="2">
    <source>
        <dbReference type="ARBA" id="ARBA00022473"/>
    </source>
</evidence>
<keyword evidence="7" id="KW-1185">Reference proteome</keyword>
<evidence type="ECO:0000313" key="7">
    <source>
        <dbReference type="Proteomes" id="UP000594260"/>
    </source>
</evidence>
<dbReference type="Proteomes" id="UP000594260">
    <property type="component" value="Unplaced"/>
</dbReference>
<keyword evidence="2" id="KW-0217">Developmental protein</keyword>
<evidence type="ECO:0000256" key="5">
    <source>
        <dbReference type="SAM" id="MobiDB-lite"/>
    </source>
</evidence>
<protein>
    <recommendedName>
        <fullName evidence="8">Protein downstream neighbor of Son</fullName>
    </recommendedName>
</protein>
<dbReference type="EnsemblMetazoa" id="XM_022799118">
    <property type="protein sequence ID" value="XP_022654853"/>
    <property type="gene ID" value="LOC111247778"/>
</dbReference>
<comment type="subcellular location">
    <subcellularLocation>
        <location evidence="1">Nucleus</location>
    </subcellularLocation>
</comment>
<dbReference type="PRINTS" id="PR02064">
    <property type="entry name" value="DONSON"/>
</dbReference>
<comment type="similarity">
    <text evidence="4">Belongs to the DONSON family.</text>
</comment>
<keyword evidence="3" id="KW-0539">Nucleus</keyword>
<dbReference type="OMA" id="WCLKTRV"/>
<feature type="region of interest" description="Disordered" evidence="5">
    <location>
        <begin position="452"/>
        <end position="489"/>
    </location>
</feature>
<dbReference type="FunCoup" id="A0A7M7JQV3">
    <property type="interactions" value="1610"/>
</dbReference>
<evidence type="ECO:0008006" key="8">
    <source>
        <dbReference type="Google" id="ProtNLM"/>
    </source>
</evidence>
<sequence length="536" mass="58949">MAVNDPVDFMKPKTVSIRRKIRATKVLPKKNELEVRKSQDICSANGLSTRSAPVNPFRRAVKRSREGDEADDTVQPKLKKEQNAGNLIQITFSLPVVDPKLAALPVELPPAPVAKPLRHMPIDWCLKTKVRFTSPKQLPWSGILKTTEEASGITRSVRALVDQQNDTSAQTRFHQNCLFWQHPSLPWVSLFPRQGQKRFEGTQLVDSRFHEVLQLDFRQSFKSLYQLLRARQCAFFYLCGPEFTALFRATGTSGLSDIHALISPTSKGFRNTLKEKGIDFQMPLRSVISATEVNGTSEDDDFFESIGLTQEDFVADKHRNNSASDTESGPGSCVVVIGEDSQALFNHLLNTDLSISVGSQAGIPPTLLAPVAFHGAALRSLKVRQTWFRNQQDQRLHAIEMIGPIMPHVVDAISTLLAETQERFTMLATPTPGSTAFSRTINQVDNSMKTAISVPGCNNSGSEAKDDLNDQAGSNNGDRDGHGSGSGAPEAFAVEALKDCGLPETFIKRLCSTTEDHGTIIEAEMHGGSFYINTCA</sequence>
<evidence type="ECO:0000256" key="1">
    <source>
        <dbReference type="ARBA" id="ARBA00004123"/>
    </source>
</evidence>
<proteinExistence type="inferred from homology"/>
<dbReference type="InParanoid" id="A0A7M7JQV3"/>
<evidence type="ECO:0000256" key="3">
    <source>
        <dbReference type="ARBA" id="ARBA00023242"/>
    </source>
</evidence>
<reference evidence="6" key="1">
    <citation type="submission" date="2021-01" db="UniProtKB">
        <authorList>
            <consortium name="EnsemblMetazoa"/>
        </authorList>
    </citation>
    <scope>IDENTIFICATION</scope>
</reference>
<dbReference type="KEGG" id="vde:111247778"/>
<dbReference type="GeneID" id="111247778"/>
<dbReference type="PANTHER" id="PTHR12972:SF0">
    <property type="entry name" value="PROTEIN DOWNSTREAM NEIGHBOR OF SON"/>
    <property type="match status" value="1"/>
</dbReference>
<dbReference type="AlphaFoldDB" id="A0A7M7JQV3"/>
<name>A0A7M7JQV3_VARDE</name>
<evidence type="ECO:0000313" key="6">
    <source>
        <dbReference type="EnsemblMetazoa" id="XP_022654853"/>
    </source>
</evidence>
<dbReference type="InterPro" id="IPR024861">
    <property type="entry name" value="Donson"/>
</dbReference>
<dbReference type="PANTHER" id="PTHR12972">
    <property type="entry name" value="DOWNSTREAM NEIGHBOR OF SON"/>
    <property type="match status" value="1"/>
</dbReference>
<feature type="compositionally biased region" description="Polar residues" evidence="5">
    <location>
        <begin position="452"/>
        <end position="462"/>
    </location>
</feature>
<dbReference type="CTD" id="40642"/>
<dbReference type="OrthoDB" id="534063at2759"/>